<protein>
    <submittedName>
        <fullName evidence="1">Uncharacterized protein</fullName>
    </submittedName>
</protein>
<dbReference type="InterPro" id="IPR008969">
    <property type="entry name" value="CarboxyPept-like_regulatory"/>
</dbReference>
<accession>A0A0F9DPZ8</accession>
<comment type="caution">
    <text evidence="1">The sequence shown here is derived from an EMBL/GenBank/DDBJ whole genome shotgun (WGS) entry which is preliminary data.</text>
</comment>
<reference evidence="1" key="1">
    <citation type="journal article" date="2015" name="Nature">
        <title>Complex archaea that bridge the gap between prokaryotes and eukaryotes.</title>
        <authorList>
            <person name="Spang A."/>
            <person name="Saw J.H."/>
            <person name="Jorgensen S.L."/>
            <person name="Zaremba-Niedzwiedzka K."/>
            <person name="Martijn J."/>
            <person name="Lind A.E."/>
            <person name="van Eijk R."/>
            <person name="Schleper C."/>
            <person name="Guy L."/>
            <person name="Ettema T.J."/>
        </authorList>
    </citation>
    <scope>NUCLEOTIDE SEQUENCE</scope>
</reference>
<dbReference type="EMBL" id="LAZR01030691">
    <property type="protein sequence ID" value="KKL55851.1"/>
    <property type="molecule type" value="Genomic_DNA"/>
</dbReference>
<evidence type="ECO:0000313" key="1">
    <source>
        <dbReference type="EMBL" id="KKL55851.1"/>
    </source>
</evidence>
<dbReference type="AlphaFoldDB" id="A0A0F9DPZ8"/>
<dbReference type="SUPFAM" id="SSF49464">
    <property type="entry name" value="Carboxypeptidase regulatory domain-like"/>
    <property type="match status" value="1"/>
</dbReference>
<gene>
    <name evidence="1" type="ORF">LCGC14_2251300</name>
</gene>
<name>A0A0F9DPZ8_9ZZZZ</name>
<proteinExistence type="predicted"/>
<sequence length="163" mass="17222">MALKRINGIAFDSNGNAACGATVNVYTAGTTTDADIFSDDAGATAKSNPITSDAAGRFWFYTDSATLDIKVTAGGNSYTLEDVSVENLLTHASRHQSGGADELDHGTLGGLGDSDHPHYLVVDPTVETQLFESPIYQRMAEMDALITELFEMVMGDTIAEPPG</sequence>
<organism evidence="1">
    <name type="scientific">marine sediment metagenome</name>
    <dbReference type="NCBI Taxonomy" id="412755"/>
    <lineage>
        <taxon>unclassified sequences</taxon>
        <taxon>metagenomes</taxon>
        <taxon>ecological metagenomes</taxon>
    </lineage>
</organism>